<dbReference type="PANTHER" id="PTHR33420">
    <property type="entry name" value="FIMBRIAL SUBUNIT ELFA-RELATED"/>
    <property type="match status" value="1"/>
</dbReference>
<dbReference type="GO" id="GO:0009289">
    <property type="term" value="C:pilus"/>
    <property type="evidence" value="ECO:0007669"/>
    <property type="project" value="InterPro"/>
</dbReference>
<feature type="signal peptide" evidence="1">
    <location>
        <begin position="1"/>
        <end position="25"/>
    </location>
</feature>
<dbReference type="AlphaFoldDB" id="A0A6D0DJ13"/>
<feature type="domain" description="Fimbrial-type adhesion" evidence="2">
    <location>
        <begin position="30"/>
        <end position="196"/>
    </location>
</feature>
<evidence type="ECO:0000313" key="6">
    <source>
        <dbReference type="Proteomes" id="UP000462271"/>
    </source>
</evidence>
<dbReference type="Gene3D" id="2.60.40.1090">
    <property type="entry name" value="Fimbrial-type adhesion domain"/>
    <property type="match status" value="1"/>
</dbReference>
<dbReference type="InterPro" id="IPR036937">
    <property type="entry name" value="Adhesion_dom_fimbrial_sf"/>
</dbReference>
<sequence length="196" mass="21336">MLCRHRNFVLILGLVTALNPLFGYADQNIDLTANIVASTCQVEVSNNGVVDLGTVTLDYFADNVTPTTDYAGGKTFNVNVVSCDYIQTTQSQMKLDFQPQAGSLAQVNNQIFINEYEQQSTGAKNVGIVIFSAQPNQQTFNVRGTDGSSTAIYSVAPGDAVPSTWTFYSRMQRVNNALPPESGMVRSQVIVNVSYE</sequence>
<proteinExistence type="predicted"/>
<dbReference type="InterPro" id="IPR000259">
    <property type="entry name" value="Adhesion_dom_fimbrial"/>
</dbReference>
<accession>A0A6D0DJ13</accession>
<dbReference type="Proteomes" id="UP000430081">
    <property type="component" value="Unassembled WGS sequence"/>
</dbReference>
<evidence type="ECO:0000313" key="4">
    <source>
        <dbReference type="EMBL" id="MWL04250.1"/>
    </source>
</evidence>
<name>A0A6D0DJ13_ECOLX</name>
<evidence type="ECO:0000313" key="3">
    <source>
        <dbReference type="EMBL" id="MWK99754.1"/>
    </source>
</evidence>
<dbReference type="EMBL" id="WTMQ01000003">
    <property type="protein sequence ID" value="MWL04250.1"/>
    <property type="molecule type" value="Genomic_DNA"/>
</dbReference>
<reference evidence="5 6" key="1">
    <citation type="submission" date="2019-12" db="EMBL/GenBank/DDBJ databases">
        <title>Enteriobacteria Tanzani isolates_10432.</title>
        <authorList>
            <person name="Subbiah M."/>
            <person name="Call D."/>
        </authorList>
    </citation>
    <scope>NUCLEOTIDE SEQUENCE [LARGE SCALE GENOMIC DNA]</scope>
    <source>
        <strain evidence="4 5">10432wG7</strain>
        <strain evidence="3 6">10432wG8</strain>
    </source>
</reference>
<dbReference type="Pfam" id="PF00419">
    <property type="entry name" value="Fimbrial"/>
    <property type="match status" value="1"/>
</dbReference>
<dbReference type="PANTHER" id="PTHR33420:SF5">
    <property type="entry name" value="FIMBRIAL SUBUNIT"/>
    <property type="match status" value="1"/>
</dbReference>
<protein>
    <submittedName>
        <fullName evidence="4">Fimbrial protein</fullName>
    </submittedName>
</protein>
<evidence type="ECO:0000259" key="2">
    <source>
        <dbReference type="Pfam" id="PF00419"/>
    </source>
</evidence>
<dbReference type="InterPro" id="IPR050263">
    <property type="entry name" value="Bact_Fimbrial_Adh_Pro"/>
</dbReference>
<gene>
    <name evidence="4" type="ORF">GQM13_12460</name>
    <name evidence="3" type="ORF">GQM21_21730</name>
</gene>
<organism evidence="4 5">
    <name type="scientific">Escherichia coli</name>
    <dbReference type="NCBI Taxonomy" id="562"/>
    <lineage>
        <taxon>Bacteria</taxon>
        <taxon>Pseudomonadati</taxon>
        <taxon>Pseudomonadota</taxon>
        <taxon>Gammaproteobacteria</taxon>
        <taxon>Enterobacterales</taxon>
        <taxon>Enterobacteriaceae</taxon>
        <taxon>Escherichia</taxon>
    </lineage>
</organism>
<dbReference type="EMBL" id="WTML01000129">
    <property type="protein sequence ID" value="MWK99754.1"/>
    <property type="molecule type" value="Genomic_DNA"/>
</dbReference>
<dbReference type="NCBIfam" id="NF011794">
    <property type="entry name" value="PRK15262.1"/>
    <property type="match status" value="1"/>
</dbReference>
<feature type="chain" id="PRO_5035383054" evidence="1">
    <location>
        <begin position="26"/>
        <end position="196"/>
    </location>
</feature>
<dbReference type="RefSeq" id="WP_157704531.1">
    <property type="nucleotide sequence ID" value="NZ_JANFDX010000007.1"/>
</dbReference>
<evidence type="ECO:0000256" key="1">
    <source>
        <dbReference type="SAM" id="SignalP"/>
    </source>
</evidence>
<dbReference type="GO" id="GO:0043709">
    <property type="term" value="P:cell adhesion involved in single-species biofilm formation"/>
    <property type="evidence" value="ECO:0007669"/>
    <property type="project" value="TreeGrafter"/>
</dbReference>
<dbReference type="InterPro" id="IPR008966">
    <property type="entry name" value="Adhesion_dom_sf"/>
</dbReference>
<keyword evidence="1" id="KW-0732">Signal</keyword>
<dbReference type="SUPFAM" id="SSF49401">
    <property type="entry name" value="Bacterial adhesins"/>
    <property type="match status" value="1"/>
</dbReference>
<dbReference type="Proteomes" id="UP000462271">
    <property type="component" value="Unassembled WGS sequence"/>
</dbReference>
<comment type="caution">
    <text evidence="4">The sequence shown here is derived from an EMBL/GenBank/DDBJ whole genome shotgun (WGS) entry which is preliminary data.</text>
</comment>
<evidence type="ECO:0000313" key="5">
    <source>
        <dbReference type="Proteomes" id="UP000430081"/>
    </source>
</evidence>